<keyword evidence="6 8" id="KW-1133">Transmembrane helix</keyword>
<gene>
    <name evidence="9" type="ORF">BTN85_2157</name>
</gene>
<evidence type="ECO:0000256" key="5">
    <source>
        <dbReference type="ARBA" id="ARBA00022692"/>
    </source>
</evidence>
<comment type="subcellular location">
    <subcellularLocation>
        <location evidence="1">Cell membrane</location>
        <topology evidence="1">Multi-pass membrane protein</topology>
    </subcellularLocation>
</comment>
<keyword evidence="4" id="KW-1003">Cell membrane</keyword>
<keyword evidence="10" id="KW-1185">Reference proteome</keyword>
<dbReference type="STRING" id="1903181.BTN85_2157"/>
<dbReference type="EMBL" id="MSDW01000002">
    <property type="protein sequence ID" value="OKY77506.1"/>
    <property type="molecule type" value="Genomic_DNA"/>
</dbReference>
<evidence type="ECO:0000256" key="8">
    <source>
        <dbReference type="SAM" id="Phobius"/>
    </source>
</evidence>
<name>A0A1Q6DT16_METT1</name>
<evidence type="ECO:0000313" key="10">
    <source>
        <dbReference type="Proteomes" id="UP000185744"/>
    </source>
</evidence>
<dbReference type="CDD" id="cd06550">
    <property type="entry name" value="TM_ABC_iron-siderophores_like"/>
    <property type="match status" value="1"/>
</dbReference>
<dbReference type="GO" id="GO:0005886">
    <property type="term" value="C:plasma membrane"/>
    <property type="evidence" value="ECO:0007669"/>
    <property type="project" value="UniProtKB-SubCell"/>
</dbReference>
<evidence type="ECO:0000256" key="2">
    <source>
        <dbReference type="ARBA" id="ARBA00007935"/>
    </source>
</evidence>
<feature type="transmembrane region" description="Helical" evidence="8">
    <location>
        <begin position="138"/>
        <end position="155"/>
    </location>
</feature>
<protein>
    <submittedName>
        <fullName evidence="9">ABC-type Fe(3+)-siderophore transport system permease component</fullName>
    </submittedName>
</protein>
<feature type="transmembrane region" description="Helical" evidence="8">
    <location>
        <begin position="15"/>
        <end position="37"/>
    </location>
</feature>
<evidence type="ECO:0000256" key="4">
    <source>
        <dbReference type="ARBA" id="ARBA00022475"/>
    </source>
</evidence>
<dbReference type="InParanoid" id="A0A1Q6DT16"/>
<keyword evidence="5 8" id="KW-0812">Transmembrane</keyword>
<keyword evidence="3" id="KW-0813">Transport</keyword>
<dbReference type="InterPro" id="IPR037294">
    <property type="entry name" value="ABC_BtuC-like"/>
</dbReference>
<dbReference type="GO" id="GO:0033214">
    <property type="term" value="P:siderophore-iron import into cell"/>
    <property type="evidence" value="ECO:0007669"/>
    <property type="project" value="TreeGrafter"/>
</dbReference>
<dbReference type="Pfam" id="PF01032">
    <property type="entry name" value="FecCD"/>
    <property type="match status" value="1"/>
</dbReference>
<dbReference type="Gene3D" id="1.10.3470.10">
    <property type="entry name" value="ABC transporter involved in vitamin B12 uptake, BtuC"/>
    <property type="match status" value="1"/>
</dbReference>
<dbReference type="PANTHER" id="PTHR30472:SF25">
    <property type="entry name" value="ABC TRANSPORTER PERMEASE PROTEIN MJ0876-RELATED"/>
    <property type="match status" value="1"/>
</dbReference>
<feature type="transmembrane region" description="Helical" evidence="8">
    <location>
        <begin position="167"/>
        <end position="187"/>
    </location>
</feature>
<comment type="caution">
    <text evidence="9">The sequence shown here is derived from an EMBL/GenBank/DDBJ whole genome shotgun (WGS) entry which is preliminary data.</text>
</comment>
<comment type="similarity">
    <text evidence="2">Belongs to the binding-protein-dependent transport system permease family. FecCD subfamily.</text>
</comment>
<evidence type="ECO:0000313" key="9">
    <source>
        <dbReference type="EMBL" id="OKY77506.1"/>
    </source>
</evidence>
<feature type="transmembrane region" description="Helical" evidence="8">
    <location>
        <begin position="296"/>
        <end position="318"/>
    </location>
</feature>
<accession>A0A1Q6DT16</accession>
<dbReference type="AlphaFoldDB" id="A0A1Q6DT16"/>
<dbReference type="GO" id="GO:0022857">
    <property type="term" value="F:transmembrane transporter activity"/>
    <property type="evidence" value="ECO:0007669"/>
    <property type="project" value="InterPro"/>
</dbReference>
<evidence type="ECO:0000256" key="1">
    <source>
        <dbReference type="ARBA" id="ARBA00004651"/>
    </source>
</evidence>
<dbReference type="InterPro" id="IPR000522">
    <property type="entry name" value="ABC_transptr_permease_BtuC"/>
</dbReference>
<dbReference type="Proteomes" id="UP000185744">
    <property type="component" value="Unassembled WGS sequence"/>
</dbReference>
<feature type="transmembrane region" description="Helical" evidence="8">
    <location>
        <begin position="79"/>
        <end position="96"/>
    </location>
</feature>
<evidence type="ECO:0000256" key="3">
    <source>
        <dbReference type="ARBA" id="ARBA00022448"/>
    </source>
</evidence>
<evidence type="ECO:0000256" key="7">
    <source>
        <dbReference type="ARBA" id="ARBA00023136"/>
    </source>
</evidence>
<feature type="transmembrane region" description="Helical" evidence="8">
    <location>
        <begin position="108"/>
        <end position="131"/>
    </location>
</feature>
<sequence length="349" mass="36973">MSFRKFLDLEADKRIFILLLLVLTLVISVISVGLGAVKISPIKVIKVVLERIPLIGQYVTADYGGGIEAIILDLRVPRVILAVVVGAALATAGAIMQGLFKNPLADPYIVGLSSGSALGAAIAIVTGLTAITNLSIPVVAFLGGLITISIVYAIAKEGRKVHVDTLLLAGVAFSFLLSALTRFIMYFSGDQIHEVMFWVLGGLTGADWNAIMVSSPVVFLGVIASFPLAKYLDAIMLGEEDAMYLGVDVDKIKKVLLADASLITAIAVAYSGVIGFVGLIPPHIVRIIIGPKHKSLIPASALLGALFLVLSDIFARMVLAPTEIPVGIITAISGAPFFIYLLWRRKKGK</sequence>
<feature type="transmembrane region" description="Helical" evidence="8">
    <location>
        <begin position="262"/>
        <end position="284"/>
    </location>
</feature>
<dbReference type="PANTHER" id="PTHR30472">
    <property type="entry name" value="FERRIC ENTEROBACTIN TRANSPORT SYSTEM PERMEASE PROTEIN"/>
    <property type="match status" value="1"/>
</dbReference>
<proteinExistence type="inferred from homology"/>
<keyword evidence="7 8" id="KW-0472">Membrane</keyword>
<dbReference type="SUPFAM" id="SSF81345">
    <property type="entry name" value="ABC transporter involved in vitamin B12 uptake, BtuC"/>
    <property type="match status" value="1"/>
</dbReference>
<organism evidence="9 10">
    <name type="scientific">Methanohalarchaeum thermophilum</name>
    <dbReference type="NCBI Taxonomy" id="1903181"/>
    <lineage>
        <taxon>Archaea</taxon>
        <taxon>Methanobacteriati</taxon>
        <taxon>Methanobacteriota</taxon>
        <taxon>Methanonatronarchaeia</taxon>
        <taxon>Methanonatronarchaeales</taxon>
        <taxon>Methanonatronarchaeaceae</taxon>
        <taxon>Candidatus Methanohalarchaeum</taxon>
    </lineage>
</organism>
<feature type="transmembrane region" description="Helical" evidence="8">
    <location>
        <begin position="208"/>
        <end position="229"/>
    </location>
</feature>
<dbReference type="FunFam" id="1.10.3470.10:FF:000001">
    <property type="entry name" value="Vitamin B12 ABC transporter permease BtuC"/>
    <property type="match status" value="1"/>
</dbReference>
<feature type="transmembrane region" description="Helical" evidence="8">
    <location>
        <begin position="324"/>
        <end position="343"/>
    </location>
</feature>
<reference evidence="9" key="1">
    <citation type="submission" date="2016-12" db="EMBL/GenBank/DDBJ databases">
        <title>Discovery of methanogenic haloarchaea.</title>
        <authorList>
            <person name="Sorokin D.Y."/>
            <person name="Makarova K.S."/>
            <person name="Abbas B."/>
            <person name="Ferrer M."/>
            <person name="Golyshin P.N."/>
        </authorList>
    </citation>
    <scope>NUCLEOTIDE SEQUENCE [LARGE SCALE GENOMIC DNA]</scope>
    <source>
        <strain evidence="9">HMET1</strain>
    </source>
</reference>
<evidence type="ECO:0000256" key="6">
    <source>
        <dbReference type="ARBA" id="ARBA00022989"/>
    </source>
</evidence>